<gene>
    <name evidence="2" type="ORF">RWE15_19165</name>
</gene>
<dbReference type="EMBL" id="JAWDIP010000004">
    <property type="protein sequence ID" value="MDY0396095.1"/>
    <property type="molecule type" value="Genomic_DNA"/>
</dbReference>
<proteinExistence type="predicted"/>
<evidence type="ECO:0000256" key="1">
    <source>
        <dbReference type="SAM" id="MobiDB-lite"/>
    </source>
</evidence>
<evidence type="ECO:0000313" key="3">
    <source>
        <dbReference type="Proteomes" id="UP001281447"/>
    </source>
</evidence>
<organism evidence="2 3">
    <name type="scientific">Tigheibacillus halophilus</name>
    <dbReference type="NCBI Taxonomy" id="361280"/>
    <lineage>
        <taxon>Bacteria</taxon>
        <taxon>Bacillati</taxon>
        <taxon>Bacillota</taxon>
        <taxon>Bacilli</taxon>
        <taxon>Bacillales</taxon>
        <taxon>Bacillaceae</taxon>
        <taxon>Tigheibacillus</taxon>
    </lineage>
</organism>
<sequence length="112" mass="13141">MSEQDQEKKEVHVDKLTIYADQIFLEGSRVHRGDSFFFGSRKKEEAAEIEDDTNQPIRRRYNPFLNDAVFRPKPFREAELKESGSTEELNDQNQVMDAGNGQAEPHRPFWLR</sequence>
<protein>
    <submittedName>
        <fullName evidence="2">Uncharacterized protein</fullName>
    </submittedName>
</protein>
<reference evidence="2 3" key="1">
    <citation type="submission" date="2023-10" db="EMBL/GenBank/DDBJ databases">
        <title>Virgibacillus halophilus 5B73C genome.</title>
        <authorList>
            <person name="Miliotis G."/>
            <person name="Sengupta P."/>
            <person name="Hameed A."/>
            <person name="Chuvochina M."/>
            <person name="Mcdonagh F."/>
            <person name="Simpson A.C."/>
            <person name="Singh N.K."/>
            <person name="Rekha P.D."/>
            <person name="Raman K."/>
            <person name="Hugenholtz P."/>
            <person name="Venkateswaran K."/>
        </authorList>
    </citation>
    <scope>NUCLEOTIDE SEQUENCE [LARGE SCALE GENOMIC DNA]</scope>
    <source>
        <strain evidence="2 3">5B73C</strain>
    </source>
</reference>
<keyword evidence="3" id="KW-1185">Reference proteome</keyword>
<evidence type="ECO:0000313" key="2">
    <source>
        <dbReference type="EMBL" id="MDY0396095.1"/>
    </source>
</evidence>
<dbReference type="Proteomes" id="UP001281447">
    <property type="component" value="Unassembled WGS sequence"/>
</dbReference>
<feature type="region of interest" description="Disordered" evidence="1">
    <location>
        <begin position="79"/>
        <end position="112"/>
    </location>
</feature>
<dbReference type="RefSeq" id="WP_390352630.1">
    <property type="nucleotide sequence ID" value="NZ_JBHUIZ010000003.1"/>
</dbReference>
<name>A0ABU5C9T2_9BACI</name>
<accession>A0ABU5C9T2</accession>
<comment type="caution">
    <text evidence="2">The sequence shown here is derived from an EMBL/GenBank/DDBJ whole genome shotgun (WGS) entry which is preliminary data.</text>
</comment>